<dbReference type="PANTHER" id="PTHR19959">
    <property type="entry name" value="KINESIN LIGHT CHAIN"/>
    <property type="match status" value="1"/>
</dbReference>
<dbReference type="EMBL" id="KB730535">
    <property type="protein sequence ID" value="ENH63854.1"/>
    <property type="molecule type" value="Genomic_DNA"/>
</dbReference>
<dbReference type="PANTHER" id="PTHR19959:SF119">
    <property type="entry name" value="FUNGAL LIPASE-LIKE DOMAIN-CONTAINING PROTEIN"/>
    <property type="match status" value="1"/>
</dbReference>
<reference evidence="3" key="1">
    <citation type="submission" date="2012-09" db="EMBL/GenBank/DDBJ databases">
        <title>Genome sequencing and comparative transcriptomics of race 1 and race 4 of banana pathogen: Fusarium oxysporum f. sp. cubense.</title>
        <authorList>
            <person name="Fang X."/>
            <person name="Huang J."/>
        </authorList>
    </citation>
    <scope>NUCLEOTIDE SEQUENCE [LARGE SCALE GENOMIC DNA]</scope>
    <source>
        <strain evidence="3">race 1</strain>
    </source>
</reference>
<feature type="domain" description="CHAT" evidence="1">
    <location>
        <begin position="686"/>
        <end position="913"/>
    </location>
</feature>
<gene>
    <name evidence="2" type="ORF">FOC1_g10007995</name>
</gene>
<dbReference type="SUPFAM" id="SSF48452">
    <property type="entry name" value="TPR-like"/>
    <property type="match status" value="1"/>
</dbReference>
<protein>
    <recommendedName>
        <fullName evidence="1">CHAT domain-containing protein</fullName>
    </recommendedName>
</protein>
<evidence type="ECO:0000313" key="2">
    <source>
        <dbReference type="EMBL" id="ENH63854.1"/>
    </source>
</evidence>
<accession>N4TMD1</accession>
<dbReference type="OMA" id="IRMTEMA"/>
<dbReference type="STRING" id="1229664.N4TMD1"/>
<proteinExistence type="predicted"/>
<dbReference type="OrthoDB" id="9991317at2759"/>
<organism evidence="2 3">
    <name type="scientific">Fusarium oxysporum f. sp. cubense (strain race 1)</name>
    <name type="common">Panama disease fungus</name>
    <dbReference type="NCBI Taxonomy" id="1229664"/>
    <lineage>
        <taxon>Eukaryota</taxon>
        <taxon>Fungi</taxon>
        <taxon>Dikarya</taxon>
        <taxon>Ascomycota</taxon>
        <taxon>Pezizomycotina</taxon>
        <taxon>Sordariomycetes</taxon>
        <taxon>Hypocreomycetidae</taxon>
        <taxon>Hypocreales</taxon>
        <taxon>Nectriaceae</taxon>
        <taxon>Fusarium</taxon>
        <taxon>Fusarium oxysporum species complex</taxon>
    </lineage>
</organism>
<dbReference type="InterPro" id="IPR011990">
    <property type="entry name" value="TPR-like_helical_dom_sf"/>
</dbReference>
<dbReference type="AlphaFoldDB" id="N4TMD1"/>
<evidence type="ECO:0000313" key="3">
    <source>
        <dbReference type="Proteomes" id="UP000016928"/>
    </source>
</evidence>
<dbReference type="HOGENOM" id="CLU_001305_0_0_1"/>
<reference evidence="3" key="2">
    <citation type="journal article" date="2014" name="PLoS ONE">
        <title>Genome and Transcriptome Analysis of the Fungal Pathogen Fusarium oxysporum f. sp. cubense Causing Banana Vascular Wilt Disease.</title>
        <authorList>
            <person name="Guo L."/>
            <person name="Han L."/>
            <person name="Yang L."/>
            <person name="Zeng H."/>
            <person name="Fan D."/>
            <person name="Zhu Y."/>
            <person name="Feng Y."/>
            <person name="Wang G."/>
            <person name="Peng C."/>
            <person name="Jiang X."/>
            <person name="Zhou D."/>
            <person name="Ni P."/>
            <person name="Liang C."/>
            <person name="Liu L."/>
            <person name="Wang J."/>
            <person name="Mao C."/>
            <person name="Fang X."/>
            <person name="Peng M."/>
            <person name="Huang J."/>
        </authorList>
    </citation>
    <scope>NUCLEOTIDE SEQUENCE [LARGE SCALE GENOMIC DNA]</scope>
    <source>
        <strain evidence="3">race 1</strain>
    </source>
</reference>
<name>N4TMD1_FUSC1</name>
<dbReference type="InterPro" id="IPR024983">
    <property type="entry name" value="CHAT_dom"/>
</dbReference>
<sequence length="1008" mass="112737">MVDIDEAIKYVKKAIGANPTNVEKLKQLGNLLNDRYVGTGMLVDLEASILATKRAIDAITNDDVELADCLNTLSYRLQDRFMVTENNADLEEAIQISRKAIESTSSGNAKYLSNLAASLKTRFSVTGDLKDMEDGIVLAKQAVSVTASDDPELPKWLNNLGNHLSNRHLVTGSLRDLEEAINVSRRATATTSDTNMRALFLNNLSAKLDLKAEVTGNSHTYEEAIELAKEAITLTPKNHPDQAKWLGNLATHLMERFDRSWDLKDLQDAINAASKAADLTPNGPTKALYLDAVADGLNRKYDKMGLLADLEEAIRMTEMALEMLPSHHISTLADLFSNRYLRKEVIQDLDRAIELSREAADAKSDNHPYKAIYIDRLAMQLNLRSSISRTDPHLWKDLEESIQLERRAIAITANNRPTWSFKNNLQAMLVIKYSMTKDQEILDECTRLQKEALDEVPEGHQYRAEMLTSLGYRLRDSAKESSSLEKASKCFLEALQNKNAPAISRVRAGSALLQCCPDKQKAYQAAQVIMGLLPQLITRSHETSDKQYAAGSRAGMTCSAAAAVLQADRPVLEALQVLELGRGVLAKYSEEMLLGPLQLGQLSPEQAGAYVHLRDELKFSNTPSQGKSFLGHVTQLNKRYDMATELEELIVEIRKLPGFEDLWTAPTEAKTLEAAESGPIVVINVKWMWDNITQPVLDALGYSQAPEEDVWPHVWWIPTALLTLFPLHAAGYHLKESYETALDRVVSSYASSIRAIIRGRQKDLSSSFSTTVVPRALLVGMQHTPESRSLPFANKEIGIVQKLCQSAGLETVRPRPRKEEVSEHLLDCKIFHFAGHGYTDENDPSNSHLRLEDWQEDPFRVADLQRMNIREHAPFLAYLSACGTGQMKRYNLVDESIHLISAYQLAGFRHAIAKTTYESMRGSGLSDEGVSWGLHRASRELRDKWVKEHKQERSSLKRGVPVLGNDNGHSVRFGKYCQDENGRDIVSVEEEPEVGEQLQWAPYVHFGV</sequence>
<evidence type="ECO:0000259" key="1">
    <source>
        <dbReference type="Pfam" id="PF12770"/>
    </source>
</evidence>
<dbReference type="VEuPathDB" id="FungiDB:FOC1_g10007995"/>
<dbReference type="Pfam" id="PF12770">
    <property type="entry name" value="CHAT"/>
    <property type="match status" value="1"/>
</dbReference>
<dbReference type="Gene3D" id="1.25.40.10">
    <property type="entry name" value="Tetratricopeptide repeat domain"/>
    <property type="match status" value="1"/>
</dbReference>
<dbReference type="Proteomes" id="UP000016928">
    <property type="component" value="Unassembled WGS sequence"/>
</dbReference>
<dbReference type="SUPFAM" id="SSF81901">
    <property type="entry name" value="HCP-like"/>
    <property type="match status" value="1"/>
</dbReference>